<feature type="signal peptide" evidence="4">
    <location>
        <begin position="1"/>
        <end position="21"/>
    </location>
</feature>
<keyword evidence="3" id="KW-0611">Plant defense</keyword>
<proteinExistence type="predicted"/>
<dbReference type="Pfam" id="PF18052">
    <property type="entry name" value="Rx_N"/>
    <property type="match status" value="1"/>
</dbReference>
<dbReference type="EMBL" id="LXQA010020115">
    <property type="protein sequence ID" value="MCH91295.1"/>
    <property type="molecule type" value="Genomic_DNA"/>
</dbReference>
<evidence type="ECO:0000256" key="2">
    <source>
        <dbReference type="ARBA" id="ARBA00022741"/>
    </source>
</evidence>
<feature type="domain" description="Disease resistance N-terminal" evidence="5">
    <location>
        <begin position="12"/>
        <end position="95"/>
    </location>
</feature>
<accession>A0A392MWC0</accession>
<dbReference type="Gene3D" id="1.20.5.4130">
    <property type="match status" value="1"/>
</dbReference>
<gene>
    <name evidence="6" type="ORF">A2U01_0012222</name>
</gene>
<evidence type="ECO:0000259" key="5">
    <source>
        <dbReference type="Pfam" id="PF18052"/>
    </source>
</evidence>
<keyword evidence="1" id="KW-0677">Repeat</keyword>
<evidence type="ECO:0000313" key="7">
    <source>
        <dbReference type="Proteomes" id="UP000265520"/>
    </source>
</evidence>
<dbReference type="GO" id="GO:0000166">
    <property type="term" value="F:nucleotide binding"/>
    <property type="evidence" value="ECO:0007669"/>
    <property type="project" value="UniProtKB-KW"/>
</dbReference>
<reference evidence="6 7" key="1">
    <citation type="journal article" date="2018" name="Front. Plant Sci.">
        <title>Red Clover (Trifolium pratense) and Zigzag Clover (T. medium) - A Picture of Genomic Similarities and Differences.</title>
        <authorList>
            <person name="Dluhosova J."/>
            <person name="Istvanek J."/>
            <person name="Nedelnik J."/>
            <person name="Repkova J."/>
        </authorList>
    </citation>
    <scope>NUCLEOTIDE SEQUENCE [LARGE SCALE GENOMIC DNA]</scope>
    <source>
        <strain evidence="7">cv. 10/8</strain>
        <tissue evidence="6">Leaf</tissue>
    </source>
</reference>
<keyword evidence="4" id="KW-0732">Signal</keyword>
<feature type="chain" id="PRO_5017364092" evidence="4">
    <location>
        <begin position="22"/>
        <end position="109"/>
    </location>
</feature>
<dbReference type="Proteomes" id="UP000265520">
    <property type="component" value="Unassembled WGS sequence"/>
</dbReference>
<feature type="non-terminal residue" evidence="6">
    <location>
        <position position="109"/>
    </location>
</feature>
<evidence type="ECO:0000256" key="1">
    <source>
        <dbReference type="ARBA" id="ARBA00022737"/>
    </source>
</evidence>
<evidence type="ECO:0000256" key="3">
    <source>
        <dbReference type="ARBA" id="ARBA00022821"/>
    </source>
</evidence>
<keyword evidence="7" id="KW-1185">Reference proteome</keyword>
<name>A0A392MWC0_9FABA</name>
<dbReference type="GO" id="GO:0006952">
    <property type="term" value="P:defense response"/>
    <property type="evidence" value="ECO:0007669"/>
    <property type="project" value="UniProtKB-KW"/>
</dbReference>
<organism evidence="6 7">
    <name type="scientific">Trifolium medium</name>
    <dbReference type="NCBI Taxonomy" id="97028"/>
    <lineage>
        <taxon>Eukaryota</taxon>
        <taxon>Viridiplantae</taxon>
        <taxon>Streptophyta</taxon>
        <taxon>Embryophyta</taxon>
        <taxon>Tracheophyta</taxon>
        <taxon>Spermatophyta</taxon>
        <taxon>Magnoliopsida</taxon>
        <taxon>eudicotyledons</taxon>
        <taxon>Gunneridae</taxon>
        <taxon>Pentapetalae</taxon>
        <taxon>rosids</taxon>
        <taxon>fabids</taxon>
        <taxon>Fabales</taxon>
        <taxon>Fabaceae</taxon>
        <taxon>Papilionoideae</taxon>
        <taxon>50 kb inversion clade</taxon>
        <taxon>NPAAA clade</taxon>
        <taxon>Hologalegina</taxon>
        <taxon>IRL clade</taxon>
        <taxon>Trifolieae</taxon>
        <taxon>Trifolium</taxon>
    </lineage>
</organism>
<dbReference type="AlphaFoldDB" id="A0A392MWC0"/>
<evidence type="ECO:0000313" key="6">
    <source>
        <dbReference type="EMBL" id="MCH91295.1"/>
    </source>
</evidence>
<evidence type="ECO:0000256" key="4">
    <source>
        <dbReference type="SAM" id="SignalP"/>
    </source>
</evidence>
<sequence>MFASSFLFSMAESLIAQLASQAYIEASQILGVYNHLQQFTQTISYIKAVMLDAEQMVINNHSFELDNWLWLVRGVLSDAKDVLEEVECKNLHKKVIKAHGDNCSMKITK</sequence>
<dbReference type="InterPro" id="IPR041118">
    <property type="entry name" value="Rx_N"/>
</dbReference>
<keyword evidence="2" id="KW-0547">Nucleotide-binding</keyword>
<comment type="caution">
    <text evidence="6">The sequence shown here is derived from an EMBL/GenBank/DDBJ whole genome shotgun (WGS) entry which is preliminary data.</text>
</comment>
<protein>
    <submittedName>
        <fullName evidence="6">Disease resistance protein RGA2-like</fullName>
    </submittedName>
</protein>